<dbReference type="PANTHER" id="PTHR10145">
    <property type="entry name" value="TRANSCRIPTION ELONGATION FACTOR SPT6"/>
    <property type="match status" value="1"/>
</dbReference>
<dbReference type="GO" id="GO:0034728">
    <property type="term" value="P:nucleosome organization"/>
    <property type="evidence" value="ECO:0007669"/>
    <property type="project" value="TreeGrafter"/>
</dbReference>
<evidence type="ECO:0000313" key="4">
    <source>
        <dbReference type="EMBL" id="RHW74059.1"/>
    </source>
</evidence>
<evidence type="ECO:0000259" key="2">
    <source>
        <dbReference type="Pfam" id="PF14633"/>
    </source>
</evidence>
<name>A0A3L6LBX5_9TRYP</name>
<dbReference type="SUPFAM" id="SSF53098">
    <property type="entry name" value="Ribonuclease H-like"/>
    <property type="match status" value="1"/>
</dbReference>
<dbReference type="Proteomes" id="UP000266743">
    <property type="component" value="Chromosome 2"/>
</dbReference>
<dbReference type="Gene3D" id="1.10.3500.10">
    <property type="entry name" value="Tex N-terminal region-like"/>
    <property type="match status" value="1"/>
</dbReference>
<dbReference type="Gene3D" id="3.30.505.10">
    <property type="entry name" value="SH2 domain"/>
    <property type="match status" value="1"/>
</dbReference>
<dbReference type="InterPro" id="IPR028231">
    <property type="entry name" value="Spt6_YqgF"/>
</dbReference>
<reference evidence="4" key="1">
    <citation type="submission" date="2018-09" db="EMBL/GenBank/DDBJ databases">
        <title>whole genome sequence of T. equiperdum IVM-t1 strain.</title>
        <authorList>
            <person name="Suganuma K."/>
        </authorList>
    </citation>
    <scope>NUCLEOTIDE SEQUENCE [LARGE SCALE GENOMIC DNA]</scope>
    <source>
        <strain evidence="4">IVM-t1</strain>
    </source>
</reference>
<accession>A0A3L6LBX5</accession>
<comment type="caution">
    <text evidence="4">The sequence shown here is derived from an EMBL/GenBank/DDBJ whole genome shotgun (WGS) entry which is preliminary data.</text>
</comment>
<dbReference type="InterPro" id="IPR036860">
    <property type="entry name" value="SH2_dom_sf"/>
</dbReference>
<dbReference type="Gene3D" id="3.30.420.140">
    <property type="entry name" value="YqgF/RNase H-like domain"/>
    <property type="match status" value="1"/>
</dbReference>
<dbReference type="InterPro" id="IPR035019">
    <property type="entry name" value="Spt6_SH2_N"/>
</dbReference>
<protein>
    <submittedName>
        <fullName evidence="4">Holliday-junction resolvase-like of SPT6/SH2 domain containing protein</fullName>
    </submittedName>
</protein>
<dbReference type="EMBL" id="QSBY01000002">
    <property type="protein sequence ID" value="RHW74059.1"/>
    <property type="molecule type" value="Genomic_DNA"/>
</dbReference>
<dbReference type="CDD" id="cd09918">
    <property type="entry name" value="SH2_Nterm_SPT6_like"/>
    <property type="match status" value="1"/>
</dbReference>
<dbReference type="InterPro" id="IPR035420">
    <property type="entry name" value="Spt6_SH2"/>
</dbReference>
<sequence>MEDINSEVGVQPTYPTREELLSKIMWVADVTDPALYLEQLHGAFEDVIFSRVQEEVEKEEDDEGLKGTRRLKTVADRMREEKRKEVLRRELMELQDDTFVDEDGSAGEHTAGDVDDDLNVDEEFSEESDFMDDREFLSWIHRNDALPREDQAEMVLKEDVPAAAGLELELHRVGLREEAELETREALPERLQAIAERERRPRLQSRKISPSQSYKIRLGREAFWIICQLRGAGQPLAHNTSICALAMLPFSEVENHPVVKAVEYALKKMTQEFLEPAHLMLYHQTALQPLLCALLETSPLVEAAERSLPVASYAYSTRTGRRQRPLISDSYVGFSARGDERTIGFGDPAWDKDAQRSNGDAAAALDRMDFAQRKPCFIELGRLLLRILELDVLCHRLEWQRWQMLLKLGSSTEPDVGQEGAALRQMMFFSAIEADFWQSFVSQHVSGSNGRATRTIKSLGLESAFEQYTIAGTQYQENLRANAPIRVCPPPQSVSLLEWTSRVGASLNPPRCGETVLWLFNQAITEQFTRLPVLRTRLFNVFCAEGDLIVSYKNSKKADDVYPLASFFVEHSRHYLDLLERERQGTIDLFYVLNDELVRGVAKFGQLYDPSFNNAVGISQRDEWLTSRRDVMELVLIRLVEGLTPKVKAELSQFASRCAHMQCAERFGLLCAQGPYERTWLNIAAYDDEALVWEPEWNVVEALPRRPAGLPVTSSYGCKPPARVCAVYGGEGGLAHICFIDENGLLVGTMRWVSCALTSESGRTADLLQNIQLENQFDRCNPGVVVVGASSTASLGLMRSMQRFLRERAEANLRAHVPIVWAPVEVARLYSGTTYADSEMPDADSLSRTALALARYVQDPLGAISVLFDSRRTALRLSLGRVANITSEQEEQLYLRLCWEMSLWVTACGVWVDHCLTRSNSTALLQFISGFGPVRARKLQQLLFLRRPINKDECEKMITNAFGMHVAQNAVSSLRIGPPMDSDREVGTGEDGSLKSGRWTLLDQTLLPVAWYSTAACIACAALKHATSPHVITIRRTVAALLVADFMQRPADERRGCMDRDVRVQEITRTMRLEVRSTWSGLLGRREVEFVQDEMIASGQSFMRRPYRRISNRELMTYVTGITYCTNQDAPFLHRGVETMSLIVCEGEYIAGVVQSVRGKLAAASGVPSIRLTTSRGLNATISADDIDDETMKREFIEYEEALSALGEEGRAIGPPPNRPQWLCRGALIQGIVINCHWERCELRLRWCRPRGGEPDSRRMQKKSAARRKTRESRGDVGDPAVSDGDGTDIGRHYLSYTASVRDATSCNSSLRTERLDIDARVFATKVSRHSLFRDVNSTKAVEFLQNKKIGEVLLRPASGHRNKAVAVVKIGEWSTCNWLISEDRRSNGSIYCRLSDQVEKREIEFNDVDEFLTNFIAPMVSLAQDIRAHRRFVGSTRDVLGALDAQQKSAASRTGTNGSNFIAYVFVEAEQQSRPSFYRVVTRVGTRERSFYLHISDRYIYIRVPLRTKDASAEGSRAGMVLLKCRNAEHVSQVVKELVHRC</sequence>
<dbReference type="Pfam" id="PF14633">
    <property type="entry name" value="SH2_2"/>
    <property type="match status" value="1"/>
</dbReference>
<organism evidence="4">
    <name type="scientific">Trypanosoma brucei equiperdum</name>
    <dbReference type="NCBI Taxonomy" id="630700"/>
    <lineage>
        <taxon>Eukaryota</taxon>
        <taxon>Discoba</taxon>
        <taxon>Euglenozoa</taxon>
        <taxon>Kinetoplastea</taxon>
        <taxon>Metakinetoplastina</taxon>
        <taxon>Trypanosomatida</taxon>
        <taxon>Trypanosomatidae</taxon>
        <taxon>Trypanosoma</taxon>
    </lineage>
</organism>
<dbReference type="PANTHER" id="PTHR10145:SF6">
    <property type="entry name" value="TRANSCRIPTION ELONGATION FACTOR SPT6"/>
    <property type="match status" value="1"/>
</dbReference>
<proteinExistence type="predicted"/>
<dbReference type="InterPro" id="IPR037027">
    <property type="entry name" value="YqgF/RNaseH-like_dom_sf"/>
</dbReference>
<evidence type="ECO:0000259" key="3">
    <source>
        <dbReference type="Pfam" id="PF14639"/>
    </source>
</evidence>
<dbReference type="InterPro" id="IPR017072">
    <property type="entry name" value="TF_Spt6"/>
</dbReference>
<feature type="region of interest" description="Disordered" evidence="1">
    <location>
        <begin position="1252"/>
        <end position="1285"/>
    </location>
</feature>
<feature type="domain" description="Transcription elongation factor Spt6 YqgF" evidence="3">
    <location>
        <begin position="736"/>
        <end position="861"/>
    </location>
</feature>
<evidence type="ECO:0000256" key="1">
    <source>
        <dbReference type="SAM" id="MobiDB-lite"/>
    </source>
</evidence>
<feature type="domain" description="Spt6 SH2" evidence="2">
    <location>
        <begin position="1325"/>
        <end position="1451"/>
    </location>
</feature>
<feature type="compositionally biased region" description="Basic residues" evidence="1">
    <location>
        <begin position="1260"/>
        <end position="1271"/>
    </location>
</feature>
<dbReference type="GO" id="GO:0008023">
    <property type="term" value="C:transcription elongation factor complex"/>
    <property type="evidence" value="ECO:0007669"/>
    <property type="project" value="TreeGrafter"/>
</dbReference>
<dbReference type="Pfam" id="PF14639">
    <property type="entry name" value="YqgF"/>
    <property type="match status" value="1"/>
</dbReference>
<dbReference type="GO" id="GO:0140673">
    <property type="term" value="P:transcription elongation-coupled chromatin remodeling"/>
    <property type="evidence" value="ECO:0007669"/>
    <property type="project" value="InterPro"/>
</dbReference>
<dbReference type="InterPro" id="IPR023323">
    <property type="entry name" value="Tex-like_dom_sf"/>
</dbReference>
<dbReference type="InterPro" id="IPR012337">
    <property type="entry name" value="RNaseH-like_sf"/>
</dbReference>
<dbReference type="GO" id="GO:0042393">
    <property type="term" value="F:histone binding"/>
    <property type="evidence" value="ECO:0007669"/>
    <property type="project" value="TreeGrafter"/>
</dbReference>
<feature type="region of interest" description="Disordered" evidence="1">
    <location>
        <begin position="97"/>
        <end position="116"/>
    </location>
</feature>
<gene>
    <name evidence="4" type="ORF">DPX39_020027000</name>
</gene>
<dbReference type="GO" id="GO:0031491">
    <property type="term" value="F:nucleosome binding"/>
    <property type="evidence" value="ECO:0007669"/>
    <property type="project" value="TreeGrafter"/>
</dbReference>